<dbReference type="OrthoDB" id="246789at2"/>
<gene>
    <name evidence="2" type="ORF">HMPREF9997_01206</name>
</gene>
<evidence type="ECO:0000313" key="2">
    <source>
        <dbReference type="EMBL" id="EKX90710.1"/>
    </source>
</evidence>
<keyword evidence="3" id="KW-1185">Reference proteome</keyword>
<dbReference type="RefSeq" id="WP_006063443.1">
    <property type="nucleotide sequence ID" value="NZ_KB290831.1"/>
</dbReference>
<evidence type="ECO:0000256" key="1">
    <source>
        <dbReference type="SAM" id="MobiDB-lite"/>
    </source>
</evidence>
<organism evidence="2 3">
    <name type="scientific">Corynebacterium durum F0235</name>
    <dbReference type="NCBI Taxonomy" id="1035195"/>
    <lineage>
        <taxon>Bacteria</taxon>
        <taxon>Bacillati</taxon>
        <taxon>Actinomycetota</taxon>
        <taxon>Actinomycetes</taxon>
        <taxon>Mycobacteriales</taxon>
        <taxon>Corynebacteriaceae</taxon>
        <taxon>Corynebacterium</taxon>
    </lineage>
</organism>
<comment type="caution">
    <text evidence="2">The sequence shown here is derived from an EMBL/GenBank/DDBJ whole genome shotgun (WGS) entry which is preliminary data.</text>
</comment>
<sequence>MTAELPPLDPTVAAAALELLPPRLQKRAEKLAADTSEWEINTDNGLSVTMGQATVTLIDDADGQASLNCDCLLAPKCAHIGAVCVASPVGEATSASSSDSIGAVDAGESSDADPSDNSAVPRSDAAWAKELPSPSDIMELVSNVKDVIDDIVEFGLGQLSIARHTQLLACVQKARVTGLPRLERALTALATNSQRIRLGKPVGRNDATINTLRVAFTCFLLERNPADREAIGQARRAYATLDTQSGAGAGMFTPLYAEPIVASSGFAGVTVALATTSGDLYSVTKTPPGQASDVAGIWHGSLRLGDLHCDHAQLARKTLLITGGRSSSDGRIGSGRGVRAALGKDVTLDMVKAIPLKDGLALIEGTVISIGLKGMVLETTNAGTVTLNFSISAKKTELPNFVEACQRHLSHGNALVFTCLVRDGMILCVWPMNEVLSLPKDYGGRIFPGLDVVTPPSLVNTYKESGSVFDLDHPIERGISDIVEPWLHRVVFGGAQAINSRVSEAQRDAVHLEQLGAPYAATLLERFTHEPQRSTHSLALAAYIRKI</sequence>
<accession>L1MI29</accession>
<protein>
    <submittedName>
        <fullName evidence="2">SWIM zinc finger domain protein</fullName>
    </submittedName>
</protein>
<feature type="region of interest" description="Disordered" evidence="1">
    <location>
        <begin position="93"/>
        <end position="124"/>
    </location>
</feature>
<name>L1MI29_9CORY</name>
<evidence type="ECO:0000313" key="3">
    <source>
        <dbReference type="Proteomes" id="UP000010445"/>
    </source>
</evidence>
<dbReference type="EMBL" id="AMEM01000017">
    <property type="protein sequence ID" value="EKX90710.1"/>
    <property type="molecule type" value="Genomic_DNA"/>
</dbReference>
<proteinExistence type="predicted"/>
<dbReference type="eggNOG" id="ENOG502ZAPJ">
    <property type="taxonomic scope" value="Bacteria"/>
</dbReference>
<dbReference type="AlphaFoldDB" id="L1MI29"/>
<dbReference type="STRING" id="1035195.HMPREF9997_01206"/>
<dbReference type="HOGENOM" id="CLU_032968_0_0_11"/>
<dbReference type="Proteomes" id="UP000010445">
    <property type="component" value="Unassembled WGS sequence"/>
</dbReference>
<reference evidence="2 3" key="1">
    <citation type="submission" date="2012-05" db="EMBL/GenBank/DDBJ databases">
        <authorList>
            <person name="Weinstock G."/>
            <person name="Sodergren E."/>
            <person name="Lobos E.A."/>
            <person name="Fulton L."/>
            <person name="Fulton R."/>
            <person name="Courtney L."/>
            <person name="Fronick C."/>
            <person name="O'Laughlin M."/>
            <person name="Godfrey J."/>
            <person name="Wilson R.M."/>
            <person name="Miner T."/>
            <person name="Farmer C."/>
            <person name="Delehaunty K."/>
            <person name="Cordes M."/>
            <person name="Minx P."/>
            <person name="Tomlinson C."/>
            <person name="Chen J."/>
            <person name="Wollam A."/>
            <person name="Pepin K.H."/>
            <person name="Bhonagiri V."/>
            <person name="Zhang X."/>
            <person name="Suruliraj S."/>
            <person name="Warren W."/>
            <person name="Mitreva M."/>
            <person name="Mardis E.R."/>
            <person name="Wilson R.K."/>
        </authorList>
    </citation>
    <scope>NUCLEOTIDE SEQUENCE [LARGE SCALE GENOMIC DNA]</scope>
    <source>
        <strain evidence="2 3">F0235</strain>
    </source>
</reference>
<dbReference type="PATRIC" id="fig|1035195.3.peg.1087"/>